<name>A0AB39BYY0_9CAUD</name>
<protein>
    <submittedName>
        <fullName evidence="2">Uncharacterized protein</fullName>
    </submittedName>
</protein>
<proteinExistence type="predicted"/>
<dbReference type="EMBL" id="PP986817">
    <property type="protein sequence ID" value="XDI97900.1"/>
    <property type="molecule type" value="Genomic_DNA"/>
</dbReference>
<keyword evidence="1" id="KW-0812">Transmembrane</keyword>
<accession>A0AB39BYY0</accession>
<feature type="transmembrane region" description="Helical" evidence="1">
    <location>
        <begin position="34"/>
        <end position="58"/>
    </location>
</feature>
<keyword evidence="1" id="KW-1133">Transmembrane helix</keyword>
<evidence type="ECO:0000313" key="2">
    <source>
        <dbReference type="EMBL" id="XDI97900.1"/>
    </source>
</evidence>
<sequence length="59" mass="6493">MNNALAVIFAIAMMITGPAAWITHLIRCFTEEQWGFLIGGAIFFPVAIVHGIGIWFGAW</sequence>
<feature type="transmembrane region" description="Helical" evidence="1">
    <location>
        <begin position="6"/>
        <end position="22"/>
    </location>
</feature>
<reference evidence="2" key="1">
    <citation type="submission" date="2024-06" db="EMBL/GenBank/DDBJ databases">
        <authorList>
            <person name="Agudelo-Romero P."/>
            <person name="Caparros-Martin J.A."/>
            <person name="Sharma A."/>
            <person name="Saladie M."/>
            <person name="Stick S.M."/>
            <person name="O'Gara F."/>
        </authorList>
    </citation>
    <scope>NUCLEOTIDE SEQUENCE</scope>
    <source>
        <strain evidence="2">VContig3</strain>
    </source>
</reference>
<evidence type="ECO:0000256" key="1">
    <source>
        <dbReference type="SAM" id="Phobius"/>
    </source>
</evidence>
<organism evidence="2">
    <name type="scientific">Pakpunavirus sp</name>
    <dbReference type="NCBI Taxonomy" id="2833053"/>
    <lineage>
        <taxon>Viruses</taxon>
        <taxon>Duplodnaviria</taxon>
        <taxon>Heunggongvirae</taxon>
        <taxon>Uroviricota</taxon>
        <taxon>Caudoviricetes</taxon>
        <taxon>Vandenendeviridae</taxon>
        <taxon>Skurskavirinae</taxon>
        <taxon>Pakpunavirus</taxon>
    </lineage>
</organism>
<keyword evidence="1" id="KW-0472">Membrane</keyword>